<evidence type="ECO:0000313" key="4">
    <source>
        <dbReference type="EMBL" id="QGW28470.1"/>
    </source>
</evidence>
<organism evidence="4 5">
    <name type="scientific">Phnomibacter ginsenosidimutans</name>
    <dbReference type="NCBI Taxonomy" id="2676868"/>
    <lineage>
        <taxon>Bacteria</taxon>
        <taxon>Pseudomonadati</taxon>
        <taxon>Bacteroidota</taxon>
        <taxon>Chitinophagia</taxon>
        <taxon>Chitinophagales</taxon>
        <taxon>Chitinophagaceae</taxon>
        <taxon>Phnomibacter</taxon>
    </lineage>
</organism>
<keyword evidence="1" id="KW-0645">Protease</keyword>
<evidence type="ECO:0000259" key="3">
    <source>
        <dbReference type="PROSITE" id="PS50106"/>
    </source>
</evidence>
<dbReference type="SMART" id="SM00228">
    <property type="entry name" value="PDZ"/>
    <property type="match status" value="2"/>
</dbReference>
<dbReference type="RefSeq" id="WP_157478823.1">
    <property type="nucleotide sequence ID" value="NZ_CP046566.1"/>
</dbReference>
<accession>A0A6I6GDQ9</accession>
<evidence type="ECO:0000256" key="2">
    <source>
        <dbReference type="ARBA" id="ARBA00022801"/>
    </source>
</evidence>
<dbReference type="PRINTS" id="PR00834">
    <property type="entry name" value="PROTEASES2C"/>
</dbReference>
<dbReference type="SUPFAM" id="SSF50156">
    <property type="entry name" value="PDZ domain-like"/>
    <property type="match status" value="1"/>
</dbReference>
<dbReference type="EMBL" id="CP046566">
    <property type="protein sequence ID" value="QGW28470.1"/>
    <property type="molecule type" value="Genomic_DNA"/>
</dbReference>
<gene>
    <name evidence="4" type="ORF">GLV81_10490</name>
</gene>
<sequence length="513" mass="54288">MNWKSVFAIAGVSVVTSVLSVWGLGKIYSSSNSNGYQESGKMPANYASFVEGNGVQGNTPVDFSAAAGAATPAVVHIKTKINARQVTTQRQRSPFADLFGDDFFGDMFGGPRSMTIPEQRASGSGVIITKDGYIVTNNHVIENADEINVTMPNKKSYKAELIGADPSSDLAVLKITGENLPYIVWGNSDDVKLGQWVLAIGYPWSLDVTVTAGIVSAKARSLGLNSRKSNTPIESFIQTDAAVNQGNSGGALVDAEGKLIGINSAIASQTGSYAGYSYAIPVNIVRKITGDLIKYGAVQRAYLGITYLPDDAPEEEFRKAGIAQGEGVYVREVPEGGAAAAAGIKPGDYITAINGVKVTSGSEMVEQVANYKPGDKVTISFKRDGAAKSTTVTLKNRAGNTDVVKNDANADLKEKLGGQLETVSKKDAEKYNIAGGVRVVSLGEGLLSNTRMQKDFVITSVNSQPVKSVEELMKLLGSARGTVRLEGVYPGFEGVYGYPLNLNPQQENGNGRQ</sequence>
<dbReference type="GO" id="GO:0004252">
    <property type="term" value="F:serine-type endopeptidase activity"/>
    <property type="evidence" value="ECO:0007669"/>
    <property type="project" value="InterPro"/>
</dbReference>
<dbReference type="PANTHER" id="PTHR43343:SF3">
    <property type="entry name" value="PROTEASE DO-LIKE 8, CHLOROPLASTIC"/>
    <property type="match status" value="1"/>
</dbReference>
<dbReference type="Gene3D" id="2.40.10.120">
    <property type="match status" value="1"/>
</dbReference>
<dbReference type="InterPro" id="IPR001478">
    <property type="entry name" value="PDZ"/>
</dbReference>
<dbReference type="CDD" id="cd06779">
    <property type="entry name" value="cpPDZ_Deg_HtrA-like"/>
    <property type="match status" value="1"/>
</dbReference>
<dbReference type="SUPFAM" id="SSF50494">
    <property type="entry name" value="Trypsin-like serine proteases"/>
    <property type="match status" value="1"/>
</dbReference>
<keyword evidence="2" id="KW-0378">Hydrolase</keyword>
<feature type="domain" description="PDZ" evidence="3">
    <location>
        <begin position="292"/>
        <end position="385"/>
    </location>
</feature>
<dbReference type="Pfam" id="PF13365">
    <property type="entry name" value="Trypsin_2"/>
    <property type="match status" value="1"/>
</dbReference>
<dbReference type="AlphaFoldDB" id="A0A6I6GDQ9"/>
<dbReference type="InterPro" id="IPR051201">
    <property type="entry name" value="Chloro_Bact_Ser_Proteases"/>
</dbReference>
<dbReference type="PROSITE" id="PS50106">
    <property type="entry name" value="PDZ"/>
    <property type="match status" value="1"/>
</dbReference>
<protein>
    <submittedName>
        <fullName evidence="4">PDZ domain-containing protein</fullName>
    </submittedName>
</protein>
<dbReference type="KEGG" id="fls:GLV81_10490"/>
<proteinExistence type="predicted"/>
<evidence type="ECO:0000256" key="1">
    <source>
        <dbReference type="ARBA" id="ARBA00022670"/>
    </source>
</evidence>
<name>A0A6I6GDQ9_9BACT</name>
<dbReference type="PANTHER" id="PTHR43343">
    <property type="entry name" value="PEPTIDASE S12"/>
    <property type="match status" value="1"/>
</dbReference>
<dbReference type="InterPro" id="IPR001940">
    <property type="entry name" value="Peptidase_S1C"/>
</dbReference>
<dbReference type="Gene3D" id="2.30.42.10">
    <property type="match status" value="1"/>
</dbReference>
<keyword evidence="5" id="KW-1185">Reference proteome</keyword>
<reference evidence="4 5" key="1">
    <citation type="submission" date="2019-11" db="EMBL/GenBank/DDBJ databases">
        <authorList>
            <person name="Im W.T."/>
        </authorList>
    </citation>
    <scope>NUCLEOTIDE SEQUENCE [LARGE SCALE GENOMIC DNA]</scope>
    <source>
        <strain evidence="4 5">SB-02</strain>
    </source>
</reference>
<dbReference type="Proteomes" id="UP000426027">
    <property type="component" value="Chromosome"/>
</dbReference>
<evidence type="ECO:0000313" key="5">
    <source>
        <dbReference type="Proteomes" id="UP000426027"/>
    </source>
</evidence>
<dbReference type="GO" id="GO:0006508">
    <property type="term" value="P:proteolysis"/>
    <property type="evidence" value="ECO:0007669"/>
    <property type="project" value="UniProtKB-KW"/>
</dbReference>
<dbReference type="Pfam" id="PF13180">
    <property type="entry name" value="PDZ_2"/>
    <property type="match status" value="1"/>
</dbReference>
<dbReference type="InterPro" id="IPR009003">
    <property type="entry name" value="Peptidase_S1_PA"/>
</dbReference>
<dbReference type="InterPro" id="IPR036034">
    <property type="entry name" value="PDZ_sf"/>
</dbReference>